<keyword evidence="10" id="KW-1185">Reference proteome</keyword>
<evidence type="ECO:0000256" key="3">
    <source>
        <dbReference type="ARBA" id="ARBA00022679"/>
    </source>
</evidence>
<comment type="catalytic activity">
    <reaction evidence="7">
        <text>4-demethylwyosine(37) in tRNA(Phe) + S-adenosyl-L-methionine = 4-demethyl-7-[(3S)-3-amino-3-carboxypropyl]wyosine(37) in tRNA(Phe) + S-methyl-5'-thioadenosine + H(+)</text>
        <dbReference type="Rhea" id="RHEA:36355"/>
        <dbReference type="Rhea" id="RHEA-COMP:10164"/>
        <dbReference type="Rhea" id="RHEA-COMP:10378"/>
        <dbReference type="ChEBI" id="CHEBI:15378"/>
        <dbReference type="ChEBI" id="CHEBI:17509"/>
        <dbReference type="ChEBI" id="CHEBI:59789"/>
        <dbReference type="ChEBI" id="CHEBI:64315"/>
        <dbReference type="ChEBI" id="CHEBI:73550"/>
        <dbReference type="EC" id="2.5.1.114"/>
    </reaction>
</comment>
<dbReference type="CDD" id="cd02440">
    <property type="entry name" value="AdoMet_MTases"/>
    <property type="match status" value="1"/>
</dbReference>
<evidence type="ECO:0000256" key="2">
    <source>
        <dbReference type="ARBA" id="ARBA00022603"/>
    </source>
</evidence>
<evidence type="ECO:0000256" key="7">
    <source>
        <dbReference type="ARBA" id="ARBA00049400"/>
    </source>
</evidence>
<proteinExistence type="predicted"/>
<dbReference type="Gene3D" id="3.40.50.150">
    <property type="entry name" value="Vaccinia Virus protein VP39"/>
    <property type="match status" value="1"/>
</dbReference>
<dbReference type="GO" id="GO:0030488">
    <property type="term" value="P:tRNA methylation"/>
    <property type="evidence" value="ECO:0007669"/>
    <property type="project" value="TreeGrafter"/>
</dbReference>
<dbReference type="PROSITE" id="PS51684">
    <property type="entry name" value="SAM_MT_TRM5_TYW2"/>
    <property type="match status" value="1"/>
</dbReference>
<accession>A0A1E7FHL8</accession>
<dbReference type="GO" id="GO:0008175">
    <property type="term" value="F:tRNA methyltransferase activity"/>
    <property type="evidence" value="ECO:0007669"/>
    <property type="project" value="TreeGrafter"/>
</dbReference>
<dbReference type="Gene3D" id="3.30.1960.10">
    <property type="entry name" value="tRNA wybutosine-synthesizing-like"/>
    <property type="match status" value="1"/>
</dbReference>
<dbReference type="InParanoid" id="A0A1E7FHL8"/>
<keyword evidence="4" id="KW-0949">S-adenosyl-L-methionine</keyword>
<sequence length="578" mass="64993">MTDSTWKQRRLNDFENAKGQCHGKRDKSFAGRIDPKAVDVCGIINEREEMYTTSSCAGRCFIYTGPGIKSSKEFKRFRISHEKIANPDRYFDLTTIQSDPSGGGDPIRTVGQYDYKVTGEKIDDENKNDDNVNDEEEKLQIENKASDDKTIWLRFEPFILHVACRSLSAASYLMATARPAFKNVGLTAWKDERHYLVAIWGDEGLEMPLCTPTGVPLYQQQDGESMSQWLADLVNERQTRNWNKVERFCQSLREMGPTTDDDLEEENSIAFHLNERNTIMSDGNMDGNEKRIIPKSYDVIGDVAYLHSMPEEGDPLAIGTAIMQKNKSIKVVVARQSNFKGTECAPGEDGLTIIAGAQRSPLITSHTEFGIRCVVDLNHCFFSPRMASERLRICQQVARGEDVLVCFAGVGMEAIQISGRTEASSVVAVELNEVAVECARRGHRMLWKNKAVKCTGAAERLEIIQGDILEVIPSLDRQFDRILAPRPKEGNLDGDLGSGDGGEKFLKVLLRHLKDGGECHWYDFVADHEYPACERTKALIQRCCEKQGMRMEVLHAAHVGSVAKRQLRLCLDFKVHRS</sequence>
<dbReference type="InterPro" id="IPR003827">
    <property type="entry name" value="tRNA_yW-synthesising"/>
</dbReference>
<evidence type="ECO:0000259" key="8">
    <source>
        <dbReference type="PROSITE" id="PS51684"/>
    </source>
</evidence>
<dbReference type="Proteomes" id="UP000095751">
    <property type="component" value="Unassembled WGS sequence"/>
</dbReference>
<dbReference type="OrthoDB" id="263283at2759"/>
<keyword evidence="3" id="KW-0808">Transferase</keyword>
<dbReference type="PANTHER" id="PTHR23245:SF25">
    <property type="entry name" value="TRNA WYBUTOSINE-SYNTHESIZING PROTEIN 2 HOMOLOG"/>
    <property type="match status" value="1"/>
</dbReference>
<dbReference type="Pfam" id="PF02676">
    <property type="entry name" value="TYW3"/>
    <property type="match status" value="1"/>
</dbReference>
<dbReference type="InterPro" id="IPR056743">
    <property type="entry name" value="TRM5-TYW2-like_MTfase"/>
</dbReference>
<comment type="pathway">
    <text evidence="1">tRNA modification; wybutosine-tRNA(Phe) biosynthesis.</text>
</comment>
<evidence type="ECO:0000313" key="9">
    <source>
        <dbReference type="EMBL" id="OEU17658.1"/>
    </source>
</evidence>
<dbReference type="InterPro" id="IPR036602">
    <property type="entry name" value="tRNA_yW-synthesising-like_sf"/>
</dbReference>
<dbReference type="GO" id="GO:0102522">
    <property type="term" value="F:tRNA 4-demethylwyosine alpha-amino-alpha-carboxypropyltransferase activity"/>
    <property type="evidence" value="ECO:0007669"/>
    <property type="project" value="UniProtKB-EC"/>
</dbReference>
<protein>
    <recommendedName>
        <fullName evidence="8">SAM-dependent methyltransferase TRM5/TYW2-type domain-containing protein</fullName>
    </recommendedName>
</protein>
<dbReference type="SUPFAM" id="SSF111278">
    <property type="entry name" value="SSo0622-like"/>
    <property type="match status" value="1"/>
</dbReference>
<dbReference type="Gene3D" id="3.30.300.110">
    <property type="entry name" value="Met-10+ protein-like domains"/>
    <property type="match status" value="1"/>
</dbReference>
<dbReference type="Pfam" id="PF02475">
    <property type="entry name" value="TRM5-TYW2_MTfase"/>
    <property type="match status" value="1"/>
</dbReference>
<evidence type="ECO:0000256" key="5">
    <source>
        <dbReference type="ARBA" id="ARBA00022694"/>
    </source>
</evidence>
<dbReference type="GO" id="GO:0031591">
    <property type="term" value="P:wybutosine biosynthetic process"/>
    <property type="evidence" value="ECO:0007669"/>
    <property type="project" value="TreeGrafter"/>
</dbReference>
<evidence type="ECO:0000256" key="4">
    <source>
        <dbReference type="ARBA" id="ARBA00022691"/>
    </source>
</evidence>
<dbReference type="AlphaFoldDB" id="A0A1E7FHL8"/>
<name>A0A1E7FHL8_9STRA</name>
<organism evidence="9 10">
    <name type="scientific">Fragilariopsis cylindrus CCMP1102</name>
    <dbReference type="NCBI Taxonomy" id="635003"/>
    <lineage>
        <taxon>Eukaryota</taxon>
        <taxon>Sar</taxon>
        <taxon>Stramenopiles</taxon>
        <taxon>Ochrophyta</taxon>
        <taxon>Bacillariophyta</taxon>
        <taxon>Bacillariophyceae</taxon>
        <taxon>Bacillariophycidae</taxon>
        <taxon>Bacillariales</taxon>
        <taxon>Bacillariaceae</taxon>
        <taxon>Fragilariopsis</taxon>
    </lineage>
</organism>
<dbReference type="EMBL" id="KV784357">
    <property type="protein sequence ID" value="OEU17658.1"/>
    <property type="molecule type" value="Genomic_DNA"/>
</dbReference>
<feature type="domain" description="SAM-dependent methyltransferase TRM5/TYW2-type" evidence="8">
    <location>
        <begin position="297"/>
        <end position="577"/>
    </location>
</feature>
<evidence type="ECO:0000256" key="1">
    <source>
        <dbReference type="ARBA" id="ARBA00004797"/>
    </source>
</evidence>
<keyword evidence="2" id="KW-0489">Methyltransferase</keyword>
<dbReference type="KEGG" id="fcy:FRACYDRAFT_238083"/>
<dbReference type="InterPro" id="IPR029063">
    <property type="entry name" value="SAM-dependent_MTases_sf"/>
</dbReference>
<evidence type="ECO:0000256" key="6">
    <source>
        <dbReference type="ARBA" id="ARBA00049202"/>
    </source>
</evidence>
<gene>
    <name evidence="9" type="ORF">FRACYDRAFT_238083</name>
</gene>
<comment type="catalytic activity">
    <reaction evidence="6">
        <text>4-demethyl-7-[(3S)-3-amino-3-carboxypropyl]wyosine(37) in tRNA(Phe) + S-adenosyl-L-methionine = 7-[(3S)-3-amino-3-carboxypropyl]wyosine(37) in tRNA(Phe) + S-adenosyl-L-homocysteine + H(+)</text>
        <dbReference type="Rhea" id="RHEA:36635"/>
        <dbReference type="Rhea" id="RHEA-COMP:10378"/>
        <dbReference type="Rhea" id="RHEA-COMP:10379"/>
        <dbReference type="ChEBI" id="CHEBI:15378"/>
        <dbReference type="ChEBI" id="CHEBI:57856"/>
        <dbReference type="ChEBI" id="CHEBI:59789"/>
        <dbReference type="ChEBI" id="CHEBI:73543"/>
        <dbReference type="ChEBI" id="CHEBI:73550"/>
        <dbReference type="EC" id="2.1.1.282"/>
    </reaction>
</comment>
<dbReference type="GO" id="GO:0005737">
    <property type="term" value="C:cytoplasm"/>
    <property type="evidence" value="ECO:0007669"/>
    <property type="project" value="TreeGrafter"/>
</dbReference>
<evidence type="ECO:0000313" key="10">
    <source>
        <dbReference type="Proteomes" id="UP000095751"/>
    </source>
</evidence>
<dbReference type="PANTHER" id="PTHR23245">
    <property type="entry name" value="TRNA METHYLTRANSFERASE"/>
    <property type="match status" value="1"/>
</dbReference>
<dbReference type="SUPFAM" id="SSF53335">
    <property type="entry name" value="S-adenosyl-L-methionine-dependent methyltransferases"/>
    <property type="match status" value="1"/>
</dbReference>
<reference evidence="9 10" key="1">
    <citation type="submission" date="2016-09" db="EMBL/GenBank/DDBJ databases">
        <title>Extensive genetic diversity and differential bi-allelic expression allows diatom success in the polar Southern Ocean.</title>
        <authorList>
            <consortium name="DOE Joint Genome Institute"/>
            <person name="Mock T."/>
            <person name="Otillar R.P."/>
            <person name="Strauss J."/>
            <person name="Dupont C."/>
            <person name="Frickenhaus S."/>
            <person name="Maumus F."/>
            <person name="Mcmullan M."/>
            <person name="Sanges R."/>
            <person name="Schmutz J."/>
            <person name="Toseland A."/>
            <person name="Valas R."/>
            <person name="Veluchamy A."/>
            <person name="Ward B.J."/>
            <person name="Allen A."/>
            <person name="Barry K."/>
            <person name="Falciatore A."/>
            <person name="Ferrante M."/>
            <person name="Fortunato A.E."/>
            <person name="Gloeckner G."/>
            <person name="Gruber A."/>
            <person name="Hipkin R."/>
            <person name="Janech M."/>
            <person name="Kroth P."/>
            <person name="Leese F."/>
            <person name="Lindquist E."/>
            <person name="Lyon B.R."/>
            <person name="Martin J."/>
            <person name="Mayer C."/>
            <person name="Parker M."/>
            <person name="Quesneville H."/>
            <person name="Raymond J."/>
            <person name="Uhlig C."/>
            <person name="Valentin K.U."/>
            <person name="Worden A.Z."/>
            <person name="Armbrust E.V."/>
            <person name="Bowler C."/>
            <person name="Green B."/>
            <person name="Moulton V."/>
            <person name="Van Oosterhout C."/>
            <person name="Grigoriev I."/>
        </authorList>
    </citation>
    <scope>NUCLEOTIDE SEQUENCE [LARGE SCALE GENOMIC DNA]</scope>
    <source>
        <strain evidence="9 10">CCMP1102</strain>
    </source>
</reference>
<dbReference type="InterPro" id="IPR030382">
    <property type="entry name" value="MeTrfase_TRM5/TYW2"/>
</dbReference>
<keyword evidence="5" id="KW-0819">tRNA processing</keyword>